<dbReference type="InterPro" id="IPR043504">
    <property type="entry name" value="Peptidase_S1_PA_chymotrypsin"/>
</dbReference>
<dbReference type="EMBL" id="CP064932">
    <property type="protein sequence ID" value="QPK11393.1"/>
    <property type="molecule type" value="Genomic_DNA"/>
</dbReference>
<evidence type="ECO:0000313" key="1">
    <source>
        <dbReference type="EMBL" id="QPK11393.1"/>
    </source>
</evidence>
<dbReference type="AlphaFoldDB" id="A0A7X6F8D1"/>
<dbReference type="SUPFAM" id="SSF50494">
    <property type="entry name" value="Trypsin-like serine proteases"/>
    <property type="match status" value="1"/>
</dbReference>
<dbReference type="Pfam" id="PF13365">
    <property type="entry name" value="Trypsin_2"/>
    <property type="match status" value="1"/>
</dbReference>
<evidence type="ECO:0000313" key="2">
    <source>
        <dbReference type="Proteomes" id="UP000540266"/>
    </source>
</evidence>
<geneLocation type="plasmid" evidence="1 2">
    <name>pBS3a</name>
</geneLocation>
<proteinExistence type="predicted"/>
<keyword evidence="1" id="KW-0614">Plasmid</keyword>
<dbReference type="Gene3D" id="2.40.10.10">
    <property type="entry name" value="Trypsin-like serine proteases"/>
    <property type="match status" value="1"/>
</dbReference>
<dbReference type="GeneID" id="45960354"/>
<dbReference type="Proteomes" id="UP000540266">
    <property type="component" value="Plasmid pBS3a"/>
</dbReference>
<dbReference type="RefSeq" id="WP_064820001.1">
    <property type="nucleotide sequence ID" value="NZ_CP013530.1"/>
</dbReference>
<accession>A0A7X6F8D1</accession>
<sequence length="690" mass="73736">MSEGPDELDPGRLSRQVKVTRETFEKAFDAFAEVSPDERIPFKAVALKRQRAAPLGPGRERDFADFEAALRYASDKGFLQGFCSAGGATLFKASSEDDGTGGVVMAAALVADARDRASVLVTFEAIVNDQERFRDPDDVNAAVMRAQRCTCRIVVRDGARRTRGTGFLIGPRLVLTNWHVVRSLLEPMSDEEAAAAGLAPAESWKAAAGSAARLGVEFDFTARAAQAGGVIRIGVIENWLVAASSAEGSERTGSEGAGDWPADGADFEPYDDFAVIEIAEPAGLERRFYDIVSEDPPMPRGNMVLLHHPGEFSMRLSYGSFDLGLPAANLLGGVPAKTSARILHSANSIGGSSGAPCFNFDMMPVALHQAGVTYGGNSDISDDNGDPVPSANVNIAIPLRRIRAKAGPAIIARMGALQALKPALSNGDPLIGRGELQEAIAEASRGKVKILIVRADLGVDGKPLQRVGKSFSRRILREFLDLAEHEIVEISAANLMQNAYRTAAALLEAVSAGRSSALTPVDDSSLPADRQSTEINDVVMRVAGELKAELVRIAGQRTLWLVIDELEKHALPDTTTRTLLDRLYADVSVEPSLRLVMLGLVDVDLPSLQGIKAKRLEKPLTHLDSSRVASWVGNRVDGRFGLPDVACECLAAVVSSVASSRVSETFSMTQAVAAVVRNDLDPHLKKRMGV</sequence>
<gene>
    <name evidence="1" type="ORF">HER27_022110</name>
</gene>
<dbReference type="InterPro" id="IPR009003">
    <property type="entry name" value="Peptidase_S1_PA"/>
</dbReference>
<name>A0A7X6F8D1_9HYPH</name>
<reference evidence="1 2" key="1">
    <citation type="submission" date="2020-11" db="EMBL/GenBank/DDBJ databases">
        <title>Indigenous Rhizobia Nodulating Common beans in Western Kenya.</title>
        <authorList>
            <person name="Wekesa C.S."/>
            <person name="Oelmueller R."/>
            <person name="Furch A.C."/>
        </authorList>
    </citation>
    <scope>NUCLEOTIDE SEQUENCE [LARGE SCALE GENOMIC DNA]</scope>
    <source>
        <strain evidence="2">BS3</strain>
        <plasmid evidence="1 2">pBS3a</plasmid>
    </source>
</reference>
<organism evidence="1 2">
    <name type="scientific">Rhizobium phaseoli</name>
    <dbReference type="NCBI Taxonomy" id="396"/>
    <lineage>
        <taxon>Bacteria</taxon>
        <taxon>Pseudomonadati</taxon>
        <taxon>Pseudomonadota</taxon>
        <taxon>Alphaproteobacteria</taxon>
        <taxon>Hyphomicrobiales</taxon>
        <taxon>Rhizobiaceae</taxon>
        <taxon>Rhizobium/Agrobacterium group</taxon>
        <taxon>Rhizobium</taxon>
    </lineage>
</organism>
<protein>
    <submittedName>
        <fullName evidence="1">Trypsin-like peptidase domain-containing protein</fullName>
    </submittedName>
</protein>
<dbReference type="KEGG" id="rpha:AMC79_PC00010"/>